<dbReference type="AlphaFoldDB" id="A0A1X1UYD1"/>
<organism evidence="1 2">
    <name type="scientific">Mycobacterium gastri</name>
    <dbReference type="NCBI Taxonomy" id="1777"/>
    <lineage>
        <taxon>Bacteria</taxon>
        <taxon>Bacillati</taxon>
        <taxon>Actinomycetota</taxon>
        <taxon>Actinomycetes</taxon>
        <taxon>Mycobacteriales</taxon>
        <taxon>Mycobacteriaceae</taxon>
        <taxon>Mycobacterium</taxon>
    </lineage>
</organism>
<evidence type="ECO:0000313" key="1">
    <source>
        <dbReference type="EMBL" id="ORV61832.1"/>
    </source>
</evidence>
<gene>
    <name evidence="1" type="ORF">AWC07_17065</name>
</gene>
<evidence type="ECO:0000313" key="2">
    <source>
        <dbReference type="Proteomes" id="UP000193738"/>
    </source>
</evidence>
<dbReference type="STRING" id="1777.AWC07_17065"/>
<dbReference type="InterPro" id="IPR046828">
    <property type="entry name" value="RepSA"/>
</dbReference>
<sequence>MFSSYLIAIAPSFPQRKVRIKPGTVQEEPSPPATNLDMADFVELVRRATVDTKLAIGKDAVLRFGEQLDIKPISGASTVGSDADIYNRHVAGYLAKYVTKSVADLGIDVRRLSEEGIDQLVVTDHMRRILQTIVSVAREEQYQEMTLWLHTLGFRGHVTSKSRQFSTTMKALREHRAAWRRERAGSGPEAATVQQLMWEFERSGYENLGDRLLVISASTRAREQRLIGRGALKEGA</sequence>
<dbReference type="Proteomes" id="UP000193738">
    <property type="component" value="Unassembled WGS sequence"/>
</dbReference>
<proteinExistence type="predicted"/>
<evidence type="ECO:0008006" key="3">
    <source>
        <dbReference type="Google" id="ProtNLM"/>
    </source>
</evidence>
<comment type="caution">
    <text evidence="1">The sequence shown here is derived from an EMBL/GenBank/DDBJ whole genome shotgun (WGS) entry which is preliminary data.</text>
</comment>
<accession>A0A1X1UYD1</accession>
<name>A0A1X1UYD1_MYCGS</name>
<protein>
    <recommendedName>
        <fullName evidence="3">Replication initiation protein</fullName>
    </recommendedName>
</protein>
<dbReference type="EMBL" id="LQOX01000139">
    <property type="protein sequence ID" value="ORV61832.1"/>
    <property type="molecule type" value="Genomic_DNA"/>
</dbReference>
<dbReference type="Pfam" id="PF20199">
    <property type="entry name" value="RepSA"/>
    <property type="match status" value="1"/>
</dbReference>
<reference evidence="1 2" key="1">
    <citation type="submission" date="2016-01" db="EMBL/GenBank/DDBJ databases">
        <title>The new phylogeny of the genus Mycobacterium.</title>
        <authorList>
            <person name="Tarcisio F."/>
            <person name="Conor M."/>
            <person name="Antonella G."/>
            <person name="Elisabetta G."/>
            <person name="Giulia F.S."/>
            <person name="Sara T."/>
            <person name="Anna F."/>
            <person name="Clotilde B."/>
            <person name="Roberto B."/>
            <person name="Veronica D.S."/>
            <person name="Fabio R."/>
            <person name="Monica P."/>
            <person name="Olivier J."/>
            <person name="Enrico T."/>
            <person name="Nicola S."/>
        </authorList>
    </citation>
    <scope>NUCLEOTIDE SEQUENCE [LARGE SCALE GENOMIC DNA]</scope>
    <source>
        <strain evidence="1 2">DSM 43505</strain>
    </source>
</reference>
<keyword evidence="2" id="KW-1185">Reference proteome</keyword>